<dbReference type="Pfam" id="PF00294">
    <property type="entry name" value="PfkB"/>
    <property type="match status" value="1"/>
</dbReference>
<dbReference type="SUPFAM" id="SSF53613">
    <property type="entry name" value="Ribokinase-like"/>
    <property type="match status" value="1"/>
</dbReference>
<accession>A0A1L7R8I1</accession>
<protein>
    <submittedName>
        <fullName evidence="2">PfkB domain protein</fullName>
    </submittedName>
</protein>
<evidence type="ECO:0000259" key="1">
    <source>
        <dbReference type="Pfam" id="PF00294"/>
    </source>
</evidence>
<evidence type="ECO:0000313" key="2">
    <source>
        <dbReference type="EMBL" id="CED90135.1"/>
    </source>
</evidence>
<organism evidence="2">
    <name type="scientific">Actinomyces succiniciruminis</name>
    <dbReference type="NCBI Taxonomy" id="1522002"/>
    <lineage>
        <taxon>Bacteria</taxon>
        <taxon>Bacillati</taxon>
        <taxon>Actinomycetota</taxon>
        <taxon>Actinomycetes</taxon>
        <taxon>Actinomycetales</taxon>
        <taxon>Actinomycetaceae</taxon>
        <taxon>Actinomyces</taxon>
    </lineage>
</organism>
<feature type="domain" description="Carbohydrate kinase PfkB" evidence="1">
    <location>
        <begin position="29"/>
        <end position="286"/>
    </location>
</feature>
<proteinExistence type="predicted"/>
<name>A0A1L7R8I1_9ACTO</name>
<reference evidence="2" key="1">
    <citation type="submission" date="2014-07" db="EMBL/GenBank/DDBJ databases">
        <authorList>
            <person name="Zhang J.E."/>
            <person name="Yang H."/>
            <person name="Guo J."/>
            <person name="Deng Z."/>
            <person name="Luo H."/>
            <person name="Luo M."/>
            <person name="Zhao B."/>
        </authorList>
    </citation>
    <scope>NUCLEOTIDE SEQUENCE</scope>
    <source>
        <strain evidence="2">AM4</strain>
    </source>
</reference>
<sequence>MNAPNASAVLEDFDTQVIGPVCVDINVDHTGKTTRAVGGAVICAAAAAASLGHSVQAVATVAAADRGLLSHFPESVRQVVPVGSAHTASIRNEYATADQERRTSSAISYADAIGAADVPACSARIQHLAGLMVGDYAPELVQALSQRGELAVDMQGFIRQRVPGSNLLRFMEFKHGADFYGHIRFLKVDTAEGEHLTGRTDRRDIARALKDQGADEIMVSNAREILILDDSGFHVCPLRPRSLAGRTGRGDTVFSAYITERIGHDVDQSLLTACATVSLKMETPGPLVCGRGDVEAYLRRFYADLADMAHHDGGNR</sequence>
<dbReference type="InterPro" id="IPR029056">
    <property type="entry name" value="Ribokinase-like"/>
</dbReference>
<dbReference type="Gene3D" id="3.40.1190.20">
    <property type="match status" value="1"/>
</dbReference>
<dbReference type="EMBL" id="LK995466">
    <property type="protein sequence ID" value="CED90135.1"/>
    <property type="molecule type" value="Genomic_DNA"/>
</dbReference>
<dbReference type="RefSeq" id="WP_210578423.1">
    <property type="nucleotide sequence ID" value="NZ_LK995466.1"/>
</dbReference>
<gene>
    <name evidence="2" type="ORF">AAM4_0240</name>
</gene>
<dbReference type="InterPro" id="IPR011611">
    <property type="entry name" value="PfkB_dom"/>
</dbReference>
<dbReference type="AlphaFoldDB" id="A0A1L7R8I1"/>